<evidence type="ECO:0000256" key="12">
    <source>
        <dbReference type="ARBA" id="ARBA00023268"/>
    </source>
</evidence>
<dbReference type="Gene3D" id="3.90.226.10">
    <property type="entry name" value="2-enoyl-CoA Hydratase, Chain A, domain 1"/>
    <property type="match status" value="1"/>
</dbReference>
<dbReference type="PANTHER" id="PTHR23309">
    <property type="entry name" value="3-HYDROXYACYL-COA DEHYROGENASE"/>
    <property type="match status" value="1"/>
</dbReference>
<dbReference type="InterPro" id="IPR018376">
    <property type="entry name" value="Enoyl-CoA_hyd/isom_CS"/>
</dbReference>
<dbReference type="InterPro" id="IPR001753">
    <property type="entry name" value="Enoyl-CoA_hydra/iso"/>
</dbReference>
<dbReference type="SUPFAM" id="SSF51735">
    <property type="entry name" value="NAD(P)-binding Rossmann-fold domains"/>
    <property type="match status" value="1"/>
</dbReference>
<dbReference type="GO" id="GO:0016853">
    <property type="term" value="F:isomerase activity"/>
    <property type="evidence" value="ECO:0007669"/>
    <property type="project" value="UniProtKB-KW"/>
</dbReference>
<dbReference type="FunFam" id="1.10.1040.50:FF:000006">
    <property type="entry name" value="Peroxisomal bifunctional enzyme"/>
    <property type="match status" value="1"/>
</dbReference>
<comment type="similarity">
    <text evidence="3">In the N-terminal section; belongs to the enoyl-CoA hydratase/isomerase family.</text>
</comment>
<protein>
    <submittedName>
        <fullName evidence="17">Enoyl-CoA hydratase/isomerase family protein</fullName>
    </submittedName>
</protein>
<dbReference type="GO" id="GO:0003857">
    <property type="term" value="F:(3S)-3-hydroxyacyl-CoA dehydrogenase (NAD+) activity"/>
    <property type="evidence" value="ECO:0007669"/>
    <property type="project" value="UniProtKB-EC"/>
</dbReference>
<evidence type="ECO:0000256" key="5">
    <source>
        <dbReference type="ARBA" id="ARBA00022963"/>
    </source>
</evidence>
<dbReference type="GO" id="GO:0016042">
    <property type="term" value="P:lipid catabolic process"/>
    <property type="evidence" value="ECO:0007669"/>
    <property type="project" value="UniProtKB-KW"/>
</dbReference>
<accession>A0A975D5B8</accession>
<proteinExistence type="inferred from homology"/>
<dbReference type="CDD" id="cd06558">
    <property type="entry name" value="crotonase-like"/>
    <property type="match status" value="1"/>
</dbReference>
<evidence type="ECO:0000256" key="1">
    <source>
        <dbReference type="ARBA" id="ARBA00004275"/>
    </source>
</evidence>
<dbReference type="SUPFAM" id="SSF48179">
    <property type="entry name" value="6-phosphogluconate dehydrogenase C-terminal domain-like"/>
    <property type="match status" value="2"/>
</dbReference>
<dbReference type="GO" id="GO:0006631">
    <property type="term" value="P:fatty acid metabolic process"/>
    <property type="evidence" value="ECO:0007669"/>
    <property type="project" value="UniProtKB-KW"/>
</dbReference>
<evidence type="ECO:0000256" key="2">
    <source>
        <dbReference type="ARBA" id="ARBA00005005"/>
    </source>
</evidence>
<dbReference type="Gene3D" id="1.10.1040.50">
    <property type="match status" value="1"/>
</dbReference>
<dbReference type="PANTHER" id="PTHR23309:SF51">
    <property type="entry name" value="3-HYDROXYACYL-COA DEHYDROGENASE-RELATED"/>
    <property type="match status" value="1"/>
</dbReference>
<evidence type="ECO:0000256" key="7">
    <source>
        <dbReference type="ARBA" id="ARBA00023027"/>
    </source>
</evidence>
<dbReference type="Pfam" id="PF00725">
    <property type="entry name" value="3HCDH"/>
    <property type="match status" value="1"/>
</dbReference>
<keyword evidence="9" id="KW-0576">Peroxisome</keyword>
<gene>
    <name evidence="17" type="ORF">HRJ34_06710</name>
</gene>
<evidence type="ECO:0000313" key="18">
    <source>
        <dbReference type="Proteomes" id="UP000664914"/>
    </source>
</evidence>
<organism evidence="17 18">
    <name type="scientific">Rhizorhabdus wittichii</name>
    <dbReference type="NCBI Taxonomy" id="160791"/>
    <lineage>
        <taxon>Bacteria</taxon>
        <taxon>Pseudomonadati</taxon>
        <taxon>Pseudomonadota</taxon>
        <taxon>Alphaproteobacteria</taxon>
        <taxon>Sphingomonadales</taxon>
        <taxon>Sphingomonadaceae</taxon>
        <taxon>Rhizorhabdus</taxon>
    </lineage>
</organism>
<dbReference type="InterPro" id="IPR036291">
    <property type="entry name" value="NAD(P)-bd_dom_sf"/>
</dbReference>
<dbReference type="Proteomes" id="UP000664914">
    <property type="component" value="Chromosome"/>
</dbReference>
<dbReference type="RefSeq" id="WP_208633664.1">
    <property type="nucleotide sequence ID" value="NZ_CP059319.1"/>
</dbReference>
<comment type="subcellular location">
    <subcellularLocation>
        <location evidence="1">Peroxisome</location>
    </subcellularLocation>
</comment>
<name>A0A975D5B8_9SPHN</name>
<reference evidence="17" key="2">
    <citation type="submission" date="2021-04" db="EMBL/GenBank/DDBJ databases">
        <title>Isolation and genomic analysis of the ibuprofen-degrading bacterium Sphingomonas strain MPO218.</title>
        <authorList>
            <person name="Aulestia M."/>
            <person name="Flores A."/>
            <person name="Mangas E.L."/>
            <person name="Perez-Pulido A.J."/>
            <person name="Santero E."/>
            <person name="Camacho E.M."/>
        </authorList>
    </citation>
    <scope>NUCLEOTIDE SEQUENCE</scope>
    <source>
        <strain evidence="17">MPO218</strain>
    </source>
</reference>
<keyword evidence="6" id="KW-0560">Oxidoreductase</keyword>
<keyword evidence="8" id="KW-0443">Lipid metabolism</keyword>
<keyword evidence="4" id="KW-0276">Fatty acid metabolism</keyword>
<reference evidence="17" key="1">
    <citation type="submission" date="2020-07" db="EMBL/GenBank/DDBJ databases">
        <authorList>
            <person name="Camacho E."/>
        </authorList>
    </citation>
    <scope>NUCLEOTIDE SEQUENCE</scope>
    <source>
        <strain evidence="17">MPO218</strain>
    </source>
</reference>
<dbReference type="InterPro" id="IPR006108">
    <property type="entry name" value="3HC_DH_C"/>
</dbReference>
<dbReference type="GO" id="GO:0004300">
    <property type="term" value="F:enoyl-CoA hydratase activity"/>
    <property type="evidence" value="ECO:0007669"/>
    <property type="project" value="UniProtKB-ARBA"/>
</dbReference>
<dbReference type="Gene3D" id="3.40.50.720">
    <property type="entry name" value="NAD(P)-binding Rossmann-like Domain"/>
    <property type="match status" value="1"/>
</dbReference>
<dbReference type="EMBL" id="CP059319">
    <property type="protein sequence ID" value="QTH23196.1"/>
    <property type="molecule type" value="Genomic_DNA"/>
</dbReference>
<keyword evidence="7" id="KW-0520">NAD</keyword>
<dbReference type="InterPro" id="IPR006176">
    <property type="entry name" value="3-OHacyl-CoA_DH_NAD-bd"/>
</dbReference>
<dbReference type="SUPFAM" id="SSF52096">
    <property type="entry name" value="ClpP/crotonase"/>
    <property type="match status" value="1"/>
</dbReference>
<evidence type="ECO:0000313" key="17">
    <source>
        <dbReference type="EMBL" id="QTH23196.1"/>
    </source>
</evidence>
<evidence type="ECO:0000256" key="9">
    <source>
        <dbReference type="ARBA" id="ARBA00023140"/>
    </source>
</evidence>
<keyword evidence="10" id="KW-0413">Isomerase</keyword>
<feature type="domain" description="3-hydroxyacyl-CoA dehydrogenase C-terminal" evidence="15">
    <location>
        <begin position="472"/>
        <end position="556"/>
    </location>
</feature>
<dbReference type="InterPro" id="IPR029045">
    <property type="entry name" value="ClpP/crotonase-like_dom_sf"/>
</dbReference>
<evidence type="ECO:0000256" key="3">
    <source>
        <dbReference type="ARBA" id="ARBA00008750"/>
    </source>
</evidence>
<keyword evidence="11" id="KW-0456">Lyase</keyword>
<keyword evidence="5" id="KW-0442">Lipid degradation</keyword>
<comment type="similarity">
    <text evidence="14">Belongs to the enoyl-CoA hydratase/isomerase family.</text>
</comment>
<sequence length="678" mass="71861">MTVSATLRGAILEIMVDNPPVNALGHAVRKGLLEALEAGARQPEVEAIVIACAGRTFFAGADISEFGKPPLDPILPDLCNAIEALAKPVVAAIHGTALGGGLEVALACHYRVAVPSARLGLPEVKLGLIPGAGGTQRLPRLVGVAEATDMIVSGDPIPAGKAAELGLVDHVGAEGSLIEEAHRWAQVIAGRRPLPRTGERPVAGDAAAIDRYAEAHARKLRGQTAPQACFEALRAAIDLPLAEGLAVERGLFRQLVAGDQSAALRHYFFAERRAARIDGLDASIEPLPIETVGVIGAGTMGAGIAMAFLSKGLRVVLLETGADALDRGLANIRRTYEASVAKGRMTQEAGDQALARLSTTLDYAALGGCDLIIEAVFELMAVKREVFARIDAVARPGAILATNTSYLDIDEIAAATGRPDHVVGLHFFSPANIMKLLEVVRGARTSPRVLATAMALAKRIGKIAVVAGNGYGFIGNRLLARRRSEAFELLLEGVAPWDIDEAHVGFGMPMGPFRMSDLAGVDIGWHRDPARVENVRDALCAAGRLGQKAGKGYYDYDEARQATPSAEALAIIDAFARGQGRARRDVPRDDILERTLYAMVDEGARLLAEGIAQRASDIDVVWVNGYGWPSYLGGPMHWAERTGLARIVERLRAHGMPVAPLLAEKAARGERFDDPQPA</sequence>
<evidence type="ECO:0000256" key="13">
    <source>
        <dbReference type="ARBA" id="ARBA00049556"/>
    </source>
</evidence>
<dbReference type="Pfam" id="PF00378">
    <property type="entry name" value="ECH_1"/>
    <property type="match status" value="1"/>
</dbReference>
<dbReference type="AlphaFoldDB" id="A0A975D5B8"/>
<evidence type="ECO:0000256" key="6">
    <source>
        <dbReference type="ARBA" id="ARBA00023002"/>
    </source>
</evidence>
<evidence type="ECO:0000256" key="8">
    <source>
        <dbReference type="ARBA" id="ARBA00023098"/>
    </source>
</evidence>
<dbReference type="GO" id="GO:0070403">
    <property type="term" value="F:NAD+ binding"/>
    <property type="evidence" value="ECO:0007669"/>
    <property type="project" value="InterPro"/>
</dbReference>
<evidence type="ECO:0000259" key="15">
    <source>
        <dbReference type="Pfam" id="PF00725"/>
    </source>
</evidence>
<evidence type="ECO:0000256" key="10">
    <source>
        <dbReference type="ARBA" id="ARBA00023235"/>
    </source>
</evidence>
<evidence type="ECO:0000256" key="4">
    <source>
        <dbReference type="ARBA" id="ARBA00022832"/>
    </source>
</evidence>
<comment type="pathway">
    <text evidence="2">Lipid metabolism; fatty acid beta-oxidation.</text>
</comment>
<comment type="catalytic activity">
    <reaction evidence="13">
        <text>a (3S)-3-hydroxyacyl-CoA + NAD(+) = a 3-oxoacyl-CoA + NADH + H(+)</text>
        <dbReference type="Rhea" id="RHEA:22432"/>
        <dbReference type="ChEBI" id="CHEBI:15378"/>
        <dbReference type="ChEBI" id="CHEBI:57318"/>
        <dbReference type="ChEBI" id="CHEBI:57540"/>
        <dbReference type="ChEBI" id="CHEBI:57945"/>
        <dbReference type="ChEBI" id="CHEBI:90726"/>
        <dbReference type="EC" id="1.1.1.35"/>
    </reaction>
</comment>
<dbReference type="Pfam" id="PF02737">
    <property type="entry name" value="3HCDH_N"/>
    <property type="match status" value="1"/>
</dbReference>
<dbReference type="FunFam" id="3.40.50.720:FF:000009">
    <property type="entry name" value="Fatty oxidation complex, alpha subunit"/>
    <property type="match status" value="1"/>
</dbReference>
<dbReference type="PROSITE" id="PS00166">
    <property type="entry name" value="ENOYL_COA_HYDRATASE"/>
    <property type="match status" value="1"/>
</dbReference>
<keyword evidence="12" id="KW-0511">Multifunctional enzyme</keyword>
<evidence type="ECO:0000259" key="16">
    <source>
        <dbReference type="Pfam" id="PF02737"/>
    </source>
</evidence>
<evidence type="ECO:0000256" key="14">
    <source>
        <dbReference type="RuleBase" id="RU003707"/>
    </source>
</evidence>
<feature type="domain" description="3-hydroxyacyl-CoA dehydrogenase NAD binding" evidence="16">
    <location>
        <begin position="291"/>
        <end position="468"/>
    </location>
</feature>
<evidence type="ECO:0000256" key="11">
    <source>
        <dbReference type="ARBA" id="ARBA00023239"/>
    </source>
</evidence>
<dbReference type="InterPro" id="IPR008927">
    <property type="entry name" value="6-PGluconate_DH-like_C_sf"/>
</dbReference>